<proteinExistence type="inferred from homology"/>
<dbReference type="AlphaFoldDB" id="E2AGD3"/>
<evidence type="ECO:0000313" key="4">
    <source>
        <dbReference type="Proteomes" id="UP000000311"/>
    </source>
</evidence>
<dbReference type="SUPFAM" id="SSF51069">
    <property type="entry name" value="Carbonic anhydrase"/>
    <property type="match status" value="1"/>
</dbReference>
<dbReference type="STRING" id="104421.E2AGD3"/>
<protein>
    <submittedName>
        <fullName evidence="3">Carbonic anhydrase 6</fullName>
    </submittedName>
</protein>
<dbReference type="GO" id="GO:0008270">
    <property type="term" value="F:zinc ion binding"/>
    <property type="evidence" value="ECO:0007669"/>
    <property type="project" value="InterPro"/>
</dbReference>
<reference evidence="3 4" key="1">
    <citation type="journal article" date="2010" name="Science">
        <title>Genomic comparison of the ants Camponotus floridanus and Harpegnathos saltator.</title>
        <authorList>
            <person name="Bonasio R."/>
            <person name="Zhang G."/>
            <person name="Ye C."/>
            <person name="Mutti N.S."/>
            <person name="Fang X."/>
            <person name="Qin N."/>
            <person name="Donahue G."/>
            <person name="Yang P."/>
            <person name="Li Q."/>
            <person name="Li C."/>
            <person name="Zhang P."/>
            <person name="Huang Z."/>
            <person name="Berger S.L."/>
            <person name="Reinberg D."/>
            <person name="Wang J."/>
            <person name="Liebig J."/>
        </authorList>
    </citation>
    <scope>NUCLEOTIDE SEQUENCE [LARGE SCALE GENOMIC DNA]</scope>
    <source>
        <strain evidence="4">C129</strain>
    </source>
</reference>
<dbReference type="InterPro" id="IPR001148">
    <property type="entry name" value="CA_dom"/>
</dbReference>
<dbReference type="InterPro" id="IPR023561">
    <property type="entry name" value="Carbonic_anhydrase_a-class"/>
</dbReference>
<feature type="domain" description="Alpha-carbonic anhydrase" evidence="2">
    <location>
        <begin position="1"/>
        <end position="160"/>
    </location>
</feature>
<dbReference type="GO" id="GO:0004089">
    <property type="term" value="F:carbonate dehydratase activity"/>
    <property type="evidence" value="ECO:0007669"/>
    <property type="project" value="InterPro"/>
</dbReference>
<dbReference type="CDD" id="cd00326">
    <property type="entry name" value="alpha_CA"/>
    <property type="match status" value="1"/>
</dbReference>
<dbReference type="PANTHER" id="PTHR18952:SF270">
    <property type="entry name" value="CARBONIC ANHYDRASE"/>
    <property type="match status" value="1"/>
</dbReference>
<dbReference type="PANTHER" id="PTHR18952">
    <property type="entry name" value="CARBONIC ANHYDRASE"/>
    <property type="match status" value="1"/>
</dbReference>
<accession>E2AGD3</accession>
<sequence length="161" mass="18380">MHLHWSAEHTVDGLGGPLELHLVHYDKQYANSSIAAQHEDGIAVVSCLFELSKHDNQQLEPIVKATREILYKVGKSTAIQKELIPLSFLPKNYKSYYQYQGSLTTPACQESVKWFVLEERSPVSTAQVNVFKRLKGDHGRQTSNNRPTQELNDRKVYHYLG</sequence>
<comment type="similarity">
    <text evidence="1">Belongs to the alpha-carbonic anhydrase family.</text>
</comment>
<dbReference type="InParanoid" id="E2AGD3"/>
<name>E2AGD3_CAMFO</name>
<dbReference type="GO" id="GO:0005737">
    <property type="term" value="C:cytoplasm"/>
    <property type="evidence" value="ECO:0007669"/>
    <property type="project" value="TreeGrafter"/>
</dbReference>
<evidence type="ECO:0000259" key="2">
    <source>
        <dbReference type="PROSITE" id="PS51144"/>
    </source>
</evidence>
<dbReference type="SMART" id="SM01057">
    <property type="entry name" value="Carb_anhydrase"/>
    <property type="match status" value="1"/>
</dbReference>
<dbReference type="Proteomes" id="UP000000311">
    <property type="component" value="Unassembled WGS sequence"/>
</dbReference>
<evidence type="ECO:0000256" key="1">
    <source>
        <dbReference type="ARBA" id="ARBA00010718"/>
    </source>
</evidence>
<dbReference type="Pfam" id="PF00194">
    <property type="entry name" value="Carb_anhydrase"/>
    <property type="match status" value="1"/>
</dbReference>
<dbReference type="EMBL" id="GL439310">
    <property type="protein sequence ID" value="EFN67466.1"/>
    <property type="molecule type" value="Genomic_DNA"/>
</dbReference>
<dbReference type="InterPro" id="IPR036398">
    <property type="entry name" value="CA_dom_sf"/>
</dbReference>
<dbReference type="PROSITE" id="PS51144">
    <property type="entry name" value="ALPHA_CA_2"/>
    <property type="match status" value="1"/>
</dbReference>
<dbReference type="Gene3D" id="3.10.200.10">
    <property type="entry name" value="Alpha carbonic anhydrase"/>
    <property type="match status" value="1"/>
</dbReference>
<dbReference type="OMA" id="RSWRANT"/>
<evidence type="ECO:0000313" key="3">
    <source>
        <dbReference type="EMBL" id="EFN67466.1"/>
    </source>
</evidence>
<organism evidence="4">
    <name type="scientific">Camponotus floridanus</name>
    <name type="common">Florida carpenter ant</name>
    <dbReference type="NCBI Taxonomy" id="104421"/>
    <lineage>
        <taxon>Eukaryota</taxon>
        <taxon>Metazoa</taxon>
        <taxon>Ecdysozoa</taxon>
        <taxon>Arthropoda</taxon>
        <taxon>Hexapoda</taxon>
        <taxon>Insecta</taxon>
        <taxon>Pterygota</taxon>
        <taxon>Neoptera</taxon>
        <taxon>Endopterygota</taxon>
        <taxon>Hymenoptera</taxon>
        <taxon>Apocrita</taxon>
        <taxon>Aculeata</taxon>
        <taxon>Formicoidea</taxon>
        <taxon>Formicidae</taxon>
        <taxon>Formicinae</taxon>
        <taxon>Camponotus</taxon>
    </lineage>
</organism>
<gene>
    <name evidence="3" type="ORF">EAG_02852</name>
</gene>
<keyword evidence="4" id="KW-1185">Reference proteome</keyword>
<dbReference type="OrthoDB" id="429145at2759"/>